<name>A0A3G8ZLR2_9ACTN</name>
<keyword evidence="7 11" id="KW-0067">ATP-binding</keyword>
<evidence type="ECO:0000256" key="8">
    <source>
        <dbReference type="ARBA" id="ARBA00022967"/>
    </source>
</evidence>
<dbReference type="KEGG" id="nak:EH165_08695"/>
<evidence type="ECO:0000256" key="6">
    <source>
        <dbReference type="ARBA" id="ARBA00022741"/>
    </source>
</evidence>
<sequence>MAHCRTWARASHACVGARADRGLAAEGGRTVNEPATGQLLSVDSLTISVGQDLVLVDRISLDVAEGETVGIVGESGSGKSLTLRAIMGILPSTLRVDGTINFSSTVDGSQTAAMVFQEPSLALNPTLRVGRLLQMTWRRHHPGCSDKDARAAAITLMSDVGIAQAESRFSAWPHELSGGMKQRIVIASALACEPRLLLCDEATTALDVRVQAQILKLLSVLVEDRGLGMLFVSHDLAVVSLVCERIIVMNKGTILETGRTADVLADPQHEYTRALLDANLSRRLSMVHNEGETS</sequence>
<keyword evidence="3" id="KW-0813">Transport</keyword>
<evidence type="ECO:0000256" key="3">
    <source>
        <dbReference type="ARBA" id="ARBA00022448"/>
    </source>
</evidence>
<evidence type="ECO:0000313" key="11">
    <source>
        <dbReference type="EMBL" id="AZI58203.1"/>
    </source>
</evidence>
<reference evidence="11 12" key="2">
    <citation type="submission" date="2018-12" db="EMBL/GenBank/DDBJ databases">
        <title>Nakamurella antarcticus sp. nov., isolated from Antarctica South Shetland Islands soil.</title>
        <authorList>
            <person name="Peng F."/>
        </authorList>
    </citation>
    <scope>NUCLEOTIDE SEQUENCE [LARGE SCALE GENOMIC DNA]</scope>
    <source>
        <strain evidence="11 12">S14-144</strain>
    </source>
</reference>
<dbReference type="CDD" id="cd03257">
    <property type="entry name" value="ABC_NikE_OppD_transporters"/>
    <property type="match status" value="1"/>
</dbReference>
<dbReference type="PROSITE" id="PS00211">
    <property type="entry name" value="ABC_TRANSPORTER_1"/>
    <property type="match status" value="1"/>
</dbReference>
<dbReference type="InterPro" id="IPR003439">
    <property type="entry name" value="ABC_transporter-like_ATP-bd"/>
</dbReference>
<evidence type="ECO:0000259" key="10">
    <source>
        <dbReference type="PROSITE" id="PS50893"/>
    </source>
</evidence>
<accession>A0A3G8ZLR2</accession>
<evidence type="ECO:0000256" key="4">
    <source>
        <dbReference type="ARBA" id="ARBA00022475"/>
    </source>
</evidence>
<dbReference type="InterPro" id="IPR017871">
    <property type="entry name" value="ABC_transporter-like_CS"/>
</dbReference>
<dbReference type="OrthoDB" id="2986442at2"/>
<dbReference type="InterPro" id="IPR027417">
    <property type="entry name" value="P-loop_NTPase"/>
</dbReference>
<keyword evidence="8" id="KW-1278">Translocase</keyword>
<dbReference type="PROSITE" id="PS50893">
    <property type="entry name" value="ABC_TRANSPORTER_2"/>
    <property type="match status" value="1"/>
</dbReference>
<organism evidence="11 12">
    <name type="scientific">Nakamurella antarctica</name>
    <dbReference type="NCBI Taxonomy" id="1902245"/>
    <lineage>
        <taxon>Bacteria</taxon>
        <taxon>Bacillati</taxon>
        <taxon>Actinomycetota</taxon>
        <taxon>Actinomycetes</taxon>
        <taxon>Nakamurellales</taxon>
        <taxon>Nakamurellaceae</taxon>
        <taxon>Nakamurella</taxon>
    </lineage>
</organism>
<dbReference type="GO" id="GO:0005524">
    <property type="term" value="F:ATP binding"/>
    <property type="evidence" value="ECO:0007669"/>
    <property type="project" value="UniProtKB-KW"/>
</dbReference>
<dbReference type="GO" id="GO:0005886">
    <property type="term" value="C:plasma membrane"/>
    <property type="evidence" value="ECO:0007669"/>
    <property type="project" value="UniProtKB-SubCell"/>
</dbReference>
<evidence type="ECO:0000256" key="9">
    <source>
        <dbReference type="ARBA" id="ARBA00023136"/>
    </source>
</evidence>
<dbReference type="PANTHER" id="PTHR43297:SF14">
    <property type="entry name" value="ATPASE AAA-TYPE CORE DOMAIN-CONTAINING PROTEIN"/>
    <property type="match status" value="1"/>
</dbReference>
<evidence type="ECO:0000256" key="1">
    <source>
        <dbReference type="ARBA" id="ARBA00004202"/>
    </source>
</evidence>
<dbReference type="Proteomes" id="UP000268084">
    <property type="component" value="Chromosome"/>
</dbReference>
<keyword evidence="9" id="KW-0472">Membrane</keyword>
<dbReference type="Gene3D" id="3.40.50.300">
    <property type="entry name" value="P-loop containing nucleotide triphosphate hydrolases"/>
    <property type="match status" value="1"/>
</dbReference>
<gene>
    <name evidence="11" type="ORF">EH165_08695</name>
</gene>
<dbReference type="GO" id="GO:0016887">
    <property type="term" value="F:ATP hydrolysis activity"/>
    <property type="evidence" value="ECO:0007669"/>
    <property type="project" value="InterPro"/>
</dbReference>
<keyword evidence="4" id="KW-1003">Cell membrane</keyword>
<evidence type="ECO:0000256" key="2">
    <source>
        <dbReference type="ARBA" id="ARBA00005417"/>
    </source>
</evidence>
<dbReference type="AlphaFoldDB" id="A0A3G8ZLR2"/>
<keyword evidence="6" id="KW-0547">Nucleotide-binding</keyword>
<dbReference type="SUPFAM" id="SSF52540">
    <property type="entry name" value="P-loop containing nucleoside triphosphate hydrolases"/>
    <property type="match status" value="1"/>
</dbReference>
<reference evidence="11 12" key="1">
    <citation type="submission" date="2018-11" db="EMBL/GenBank/DDBJ databases">
        <authorList>
            <person name="Da X."/>
        </authorList>
    </citation>
    <scope>NUCLEOTIDE SEQUENCE [LARGE SCALE GENOMIC DNA]</scope>
    <source>
        <strain evidence="11 12">S14-144</strain>
    </source>
</reference>
<dbReference type="SMART" id="SM00382">
    <property type="entry name" value="AAA"/>
    <property type="match status" value="1"/>
</dbReference>
<dbReference type="EMBL" id="CP034170">
    <property type="protein sequence ID" value="AZI58203.1"/>
    <property type="molecule type" value="Genomic_DNA"/>
</dbReference>
<keyword evidence="12" id="KW-1185">Reference proteome</keyword>
<dbReference type="InterPro" id="IPR050388">
    <property type="entry name" value="ABC_Ni/Peptide_Import"/>
</dbReference>
<protein>
    <submittedName>
        <fullName evidence="11">ABC transporter ATP-binding protein</fullName>
    </submittedName>
</protein>
<comment type="similarity">
    <text evidence="2">Belongs to the ABC transporter superfamily.</text>
</comment>
<keyword evidence="5" id="KW-0997">Cell inner membrane</keyword>
<dbReference type="Pfam" id="PF00005">
    <property type="entry name" value="ABC_tran"/>
    <property type="match status" value="1"/>
</dbReference>
<comment type="subcellular location">
    <subcellularLocation>
        <location evidence="1">Cell membrane</location>
        <topology evidence="1">Peripheral membrane protein</topology>
    </subcellularLocation>
</comment>
<evidence type="ECO:0000256" key="5">
    <source>
        <dbReference type="ARBA" id="ARBA00022519"/>
    </source>
</evidence>
<dbReference type="PANTHER" id="PTHR43297">
    <property type="entry name" value="OLIGOPEPTIDE TRANSPORT ATP-BINDING PROTEIN APPD"/>
    <property type="match status" value="1"/>
</dbReference>
<feature type="domain" description="ABC transporter" evidence="10">
    <location>
        <begin position="40"/>
        <end position="276"/>
    </location>
</feature>
<dbReference type="InterPro" id="IPR003593">
    <property type="entry name" value="AAA+_ATPase"/>
</dbReference>
<evidence type="ECO:0000256" key="7">
    <source>
        <dbReference type="ARBA" id="ARBA00022840"/>
    </source>
</evidence>
<proteinExistence type="inferred from homology"/>
<evidence type="ECO:0000313" key="12">
    <source>
        <dbReference type="Proteomes" id="UP000268084"/>
    </source>
</evidence>